<organism evidence="2 3">
    <name type="scientific">Psychrobacter saeujeotis</name>
    <dbReference type="NCBI Taxonomy" id="3143436"/>
    <lineage>
        <taxon>Bacteria</taxon>
        <taxon>Pseudomonadati</taxon>
        <taxon>Pseudomonadota</taxon>
        <taxon>Gammaproteobacteria</taxon>
        <taxon>Moraxellales</taxon>
        <taxon>Moraxellaceae</taxon>
        <taxon>Psychrobacter</taxon>
    </lineage>
</organism>
<comment type="caution">
    <text evidence="2">The sequence shown here is derived from an EMBL/GenBank/DDBJ whole genome shotgun (WGS) entry which is preliminary data.</text>
</comment>
<feature type="region of interest" description="Disordered" evidence="1">
    <location>
        <begin position="523"/>
        <end position="550"/>
    </location>
</feature>
<evidence type="ECO:0008006" key="4">
    <source>
        <dbReference type="Google" id="ProtNLM"/>
    </source>
</evidence>
<reference evidence="2 3" key="1">
    <citation type="submission" date="2024-05" db="EMBL/GenBank/DDBJ databases">
        <authorList>
            <person name="Kim H.-Y."/>
            <person name="Kim E."/>
            <person name="Cai Y."/>
            <person name="Yang S.-M."/>
            <person name="Lee W."/>
        </authorList>
    </citation>
    <scope>NUCLEOTIDE SEQUENCE [LARGE SCALE GENOMIC DNA]</scope>
    <source>
        <strain evidence="2 3">FBL11</strain>
    </source>
</reference>
<dbReference type="Proteomes" id="UP001461960">
    <property type="component" value="Unassembled WGS sequence"/>
</dbReference>
<dbReference type="RefSeq" id="WP_299219544.1">
    <property type="nucleotide sequence ID" value="NZ_JBDGHN010000002.1"/>
</dbReference>
<sequence length="863" mass="95750">MSSLIKPVQGVTYTPDRVGYIRAVSRKESGSDLRYSYTYTGDNKEAIKVDNLTAVSILNPWNYVGLFQFSEEALQDVGCYRFDGTKNSKTQDWGRTGNYWTGKFGAISLNVFRNSGSIQMKAINEWINRLCRYSRSKNLNEFYGSTITEAKGYEDFEVTESGVIAAIHLKGSGAVKSFLTTNGKTNESDANGTSIAKYMNMFAHYNIQTCCKRKVYVKIVDAKKVGIPNKEVEISSEYKGKFNVGKIAVTHKTDKKGNLPIIVRHPNAKIQLKIDGKLVEAIVQKSDQTQGYEIVYLGKHTYSSVLSEHEKLEATQESTDSNSNDESTSSDQPNKSTTDSNIVDEVTFNIKLVESDTGKPLPNTTYHLEYKNNIKPHKTDDSGIESGIKADVSQSISVYLDDDEGKKQSIYSMAFPVTGDLNGQTKVLKVPVVSFSIRFVDNNNQPIPHYEFKTLYRGRHSALKRANRQGISTIKALAGQKLILIDGQGRAQTTAIVTYGSKQWTMIIGTDITEEDISNISDTLSQEASTTPETSEQEDKPKPQTEQNPVIKVEKPKVTEVERKTETGPTLEVASDEAKITIKFVDEATNKPLSGLSYITQSTKYGKNTSVTGNDGTRGRTHDSDVGIRIKVLVNEDGKEIEKDVIIANSDNNGTVYVYKIKKPKLEPSGPKWHSKFMPSTQLSSLKEPFRSKAIAFDKAMKAAGIQVSYTNAYRPPQRQYLMYYSAMIARGKINPKNVPSFEPRGGDEPVNISWIHYNPKGIIDIAASIKGGTALFNRYGIGNNPVGKPYRSNHNGGEAFDCRISNWGIGKTIKDANGQSKTIKSRADIAIVGESYGVKHWSRYGEKATGKKDDPHWSKTGR</sequence>
<gene>
    <name evidence="2" type="ORF">AAIR29_06815</name>
</gene>
<evidence type="ECO:0000256" key="1">
    <source>
        <dbReference type="SAM" id="MobiDB-lite"/>
    </source>
</evidence>
<dbReference type="Gene3D" id="3.30.1380.10">
    <property type="match status" value="1"/>
</dbReference>
<protein>
    <recommendedName>
        <fullName evidence="4">Peptidase M15C domain-containing protein</fullName>
    </recommendedName>
</protein>
<name>A0ABU9X7G4_9GAMM</name>
<feature type="compositionally biased region" description="Polar residues" evidence="1">
    <location>
        <begin position="523"/>
        <end position="534"/>
    </location>
</feature>
<accession>A0ABU9X7G4</accession>
<dbReference type="InterPro" id="IPR009045">
    <property type="entry name" value="Zn_M74/Hedgehog-like"/>
</dbReference>
<evidence type="ECO:0000313" key="3">
    <source>
        <dbReference type="Proteomes" id="UP001461960"/>
    </source>
</evidence>
<feature type="compositionally biased region" description="Low complexity" evidence="1">
    <location>
        <begin position="317"/>
        <end position="330"/>
    </location>
</feature>
<proteinExistence type="predicted"/>
<feature type="compositionally biased region" description="Polar residues" evidence="1">
    <location>
        <begin position="331"/>
        <end position="340"/>
    </location>
</feature>
<keyword evidence="3" id="KW-1185">Reference proteome</keyword>
<feature type="region of interest" description="Disordered" evidence="1">
    <location>
        <begin position="311"/>
        <end position="340"/>
    </location>
</feature>
<dbReference type="EMBL" id="JBDGHN010000002">
    <property type="protein sequence ID" value="MEN2751344.1"/>
    <property type="molecule type" value="Genomic_DNA"/>
</dbReference>
<evidence type="ECO:0000313" key="2">
    <source>
        <dbReference type="EMBL" id="MEN2751344.1"/>
    </source>
</evidence>